<dbReference type="EMBL" id="JAPFFF010000018">
    <property type="protein sequence ID" value="KAK8860892.1"/>
    <property type="molecule type" value="Genomic_DNA"/>
</dbReference>
<gene>
    <name evidence="2" type="ORF">M9Y10_012584</name>
</gene>
<protein>
    <submittedName>
        <fullName evidence="2">Uncharacterized protein</fullName>
    </submittedName>
</protein>
<feature type="compositionally biased region" description="Basic residues" evidence="1">
    <location>
        <begin position="1"/>
        <end position="10"/>
    </location>
</feature>
<evidence type="ECO:0000313" key="3">
    <source>
        <dbReference type="Proteomes" id="UP001470230"/>
    </source>
</evidence>
<name>A0ABR2IEF4_9EUKA</name>
<dbReference type="Proteomes" id="UP001470230">
    <property type="component" value="Unassembled WGS sequence"/>
</dbReference>
<proteinExistence type="predicted"/>
<organism evidence="2 3">
    <name type="scientific">Tritrichomonas musculus</name>
    <dbReference type="NCBI Taxonomy" id="1915356"/>
    <lineage>
        <taxon>Eukaryota</taxon>
        <taxon>Metamonada</taxon>
        <taxon>Parabasalia</taxon>
        <taxon>Tritrichomonadida</taxon>
        <taxon>Tritrichomonadidae</taxon>
        <taxon>Tritrichomonas</taxon>
    </lineage>
</organism>
<reference evidence="2 3" key="1">
    <citation type="submission" date="2024-04" db="EMBL/GenBank/DDBJ databases">
        <title>Tritrichomonas musculus Genome.</title>
        <authorList>
            <person name="Alves-Ferreira E."/>
            <person name="Grigg M."/>
            <person name="Lorenzi H."/>
            <person name="Galac M."/>
        </authorList>
    </citation>
    <scope>NUCLEOTIDE SEQUENCE [LARGE SCALE GENOMIC DNA]</scope>
    <source>
        <strain evidence="2 3">EAF2021</strain>
    </source>
</reference>
<sequence>MPPRKKKSIKKPISDESDDSDSFQEPDEEPEPKKKQVRKRNTKKKEIEKEDEDNEEPKEDENIELTISTEGIKEGANDLMNLPIEVIQEELIKRNYYPKVIKHFPKNILVSMLREESKQVHETKRNKGDLVTKKGATMRNSHKNKPIFNTNNDPGEKEEEAVPDEENNEEEIEQGLPVVKPSEFL</sequence>
<feature type="region of interest" description="Disordered" evidence="1">
    <location>
        <begin position="1"/>
        <end position="69"/>
    </location>
</feature>
<evidence type="ECO:0000256" key="1">
    <source>
        <dbReference type="SAM" id="MobiDB-lite"/>
    </source>
</evidence>
<feature type="compositionally biased region" description="Acidic residues" evidence="1">
    <location>
        <begin position="49"/>
        <end position="63"/>
    </location>
</feature>
<evidence type="ECO:0000313" key="2">
    <source>
        <dbReference type="EMBL" id="KAK8860892.1"/>
    </source>
</evidence>
<keyword evidence="3" id="KW-1185">Reference proteome</keyword>
<feature type="region of interest" description="Disordered" evidence="1">
    <location>
        <begin position="138"/>
        <end position="185"/>
    </location>
</feature>
<accession>A0ABR2IEF4</accession>
<feature type="compositionally biased region" description="Acidic residues" evidence="1">
    <location>
        <begin position="15"/>
        <end position="30"/>
    </location>
</feature>
<comment type="caution">
    <text evidence="2">The sequence shown here is derived from an EMBL/GenBank/DDBJ whole genome shotgun (WGS) entry which is preliminary data.</text>
</comment>
<feature type="compositionally biased region" description="Acidic residues" evidence="1">
    <location>
        <begin position="156"/>
        <end position="173"/>
    </location>
</feature>